<dbReference type="Proteomes" id="UP000887458">
    <property type="component" value="Unassembled WGS sequence"/>
</dbReference>
<evidence type="ECO:0000313" key="2">
    <source>
        <dbReference type="Proteomes" id="UP000887458"/>
    </source>
</evidence>
<proteinExistence type="predicted"/>
<reference evidence="1 2" key="1">
    <citation type="journal article" date="2018" name="J. Allergy Clin. Immunol.">
        <title>High-quality assembly of Dermatophagoides pteronyssinus genome and transcriptome reveals a wide range of novel allergens.</title>
        <authorList>
            <person name="Liu X.Y."/>
            <person name="Yang K.Y."/>
            <person name="Wang M.Q."/>
            <person name="Kwok J.S."/>
            <person name="Zeng X."/>
            <person name="Yang Z."/>
            <person name="Xiao X.J."/>
            <person name="Lau C.P."/>
            <person name="Li Y."/>
            <person name="Huang Z.M."/>
            <person name="Ba J.G."/>
            <person name="Yim A.K."/>
            <person name="Ouyang C.Y."/>
            <person name="Ngai S.M."/>
            <person name="Chan T.F."/>
            <person name="Leung E.L."/>
            <person name="Liu L."/>
            <person name="Liu Z.G."/>
            <person name="Tsui S.K."/>
        </authorList>
    </citation>
    <scope>NUCLEOTIDE SEQUENCE [LARGE SCALE GENOMIC DNA]</scope>
    <source>
        <strain evidence="1">Derp</strain>
    </source>
</reference>
<protein>
    <submittedName>
        <fullName evidence="1">Uncharacterized protein</fullName>
    </submittedName>
</protein>
<reference evidence="1 2" key="2">
    <citation type="journal article" date="2022" name="Mol. Biol. Evol.">
        <title>Comparative Genomics Reveals Insights into the Divergent Evolution of Astigmatic Mites and Household Pest Adaptations.</title>
        <authorList>
            <person name="Xiong Q."/>
            <person name="Wan A.T."/>
            <person name="Liu X."/>
            <person name="Fung C.S."/>
            <person name="Xiao X."/>
            <person name="Malainual N."/>
            <person name="Hou J."/>
            <person name="Wang L."/>
            <person name="Wang M."/>
            <person name="Yang K.Y."/>
            <person name="Cui Y."/>
            <person name="Leung E.L."/>
            <person name="Nong W."/>
            <person name="Shin S.K."/>
            <person name="Au S.W."/>
            <person name="Jeong K.Y."/>
            <person name="Chew F.T."/>
            <person name="Hui J.H."/>
            <person name="Leung T.F."/>
            <person name="Tungtrongchitr A."/>
            <person name="Zhong N."/>
            <person name="Liu Z."/>
            <person name="Tsui S.K."/>
        </authorList>
    </citation>
    <scope>NUCLEOTIDE SEQUENCE [LARGE SCALE GENOMIC DNA]</scope>
    <source>
        <strain evidence="1">Derp</strain>
    </source>
</reference>
<name>A0ABQ8J445_DERPT</name>
<organism evidence="1 2">
    <name type="scientific">Dermatophagoides pteronyssinus</name>
    <name type="common">European house dust mite</name>
    <dbReference type="NCBI Taxonomy" id="6956"/>
    <lineage>
        <taxon>Eukaryota</taxon>
        <taxon>Metazoa</taxon>
        <taxon>Ecdysozoa</taxon>
        <taxon>Arthropoda</taxon>
        <taxon>Chelicerata</taxon>
        <taxon>Arachnida</taxon>
        <taxon>Acari</taxon>
        <taxon>Acariformes</taxon>
        <taxon>Sarcoptiformes</taxon>
        <taxon>Astigmata</taxon>
        <taxon>Psoroptidia</taxon>
        <taxon>Analgoidea</taxon>
        <taxon>Pyroglyphidae</taxon>
        <taxon>Dermatophagoidinae</taxon>
        <taxon>Dermatophagoides</taxon>
    </lineage>
</organism>
<keyword evidence="2" id="KW-1185">Reference proteome</keyword>
<evidence type="ECO:0000313" key="1">
    <source>
        <dbReference type="EMBL" id="KAH9417321.1"/>
    </source>
</evidence>
<accession>A0ABQ8J445</accession>
<dbReference type="EMBL" id="NJHN03000077">
    <property type="protein sequence ID" value="KAH9417321.1"/>
    <property type="molecule type" value="Genomic_DNA"/>
</dbReference>
<comment type="caution">
    <text evidence="1">The sequence shown here is derived from an EMBL/GenBank/DDBJ whole genome shotgun (WGS) entry which is preliminary data.</text>
</comment>
<gene>
    <name evidence="1" type="ORF">DERP_007318</name>
</gene>
<sequence>MFVNAVNDFNRCSHSLLIIDDSLLPSTLSTLLSICIRRCCCFNINCRHDLIFVHSIVDDMNLIHQSMNVDYFLNYLIQEFFDSINQAL</sequence>